<evidence type="ECO:0008006" key="8">
    <source>
        <dbReference type="Google" id="ProtNLM"/>
    </source>
</evidence>
<protein>
    <recommendedName>
        <fullName evidence="8">Major facilitator superfamily (MFS) profile domain-containing protein</fullName>
    </recommendedName>
</protein>
<dbReference type="Gene3D" id="1.20.1250.20">
    <property type="entry name" value="MFS general substrate transporter like domains"/>
    <property type="match status" value="1"/>
</dbReference>
<dbReference type="GO" id="GO:0022857">
    <property type="term" value="F:transmembrane transporter activity"/>
    <property type="evidence" value="ECO:0007669"/>
    <property type="project" value="InterPro"/>
</dbReference>
<reference evidence="6" key="1">
    <citation type="submission" date="2021-03" db="EMBL/GenBank/DDBJ databases">
        <authorList>
            <person name="Tagirdzhanova G."/>
        </authorList>
    </citation>
    <scope>NUCLEOTIDE SEQUENCE</scope>
</reference>
<dbReference type="InterPro" id="IPR011701">
    <property type="entry name" value="MFS"/>
</dbReference>
<keyword evidence="4 5" id="KW-0472">Membrane</keyword>
<feature type="transmembrane region" description="Helical" evidence="5">
    <location>
        <begin position="171"/>
        <end position="188"/>
    </location>
</feature>
<comment type="caution">
    <text evidence="6">The sequence shown here is derived from an EMBL/GenBank/DDBJ whole genome shotgun (WGS) entry which is preliminary data.</text>
</comment>
<feature type="transmembrane region" description="Helical" evidence="5">
    <location>
        <begin position="459"/>
        <end position="479"/>
    </location>
</feature>
<evidence type="ECO:0000256" key="3">
    <source>
        <dbReference type="ARBA" id="ARBA00022989"/>
    </source>
</evidence>
<feature type="transmembrane region" description="Helical" evidence="5">
    <location>
        <begin position="111"/>
        <end position="127"/>
    </location>
</feature>
<dbReference type="Proteomes" id="UP000664534">
    <property type="component" value="Unassembled WGS sequence"/>
</dbReference>
<dbReference type="InterPro" id="IPR036259">
    <property type="entry name" value="MFS_trans_sf"/>
</dbReference>
<feature type="transmembrane region" description="Helical" evidence="5">
    <location>
        <begin position="200"/>
        <end position="219"/>
    </location>
</feature>
<proteinExistence type="predicted"/>
<dbReference type="Pfam" id="PF07690">
    <property type="entry name" value="MFS_1"/>
    <property type="match status" value="1"/>
</dbReference>
<feature type="transmembrane region" description="Helical" evidence="5">
    <location>
        <begin position="313"/>
        <end position="336"/>
    </location>
</feature>
<dbReference type="EMBL" id="CAJPDT010000057">
    <property type="protein sequence ID" value="CAF9930474.1"/>
    <property type="molecule type" value="Genomic_DNA"/>
</dbReference>
<dbReference type="PANTHER" id="PTHR23502">
    <property type="entry name" value="MAJOR FACILITATOR SUPERFAMILY"/>
    <property type="match status" value="1"/>
</dbReference>
<keyword evidence="2 5" id="KW-0812">Transmembrane</keyword>
<evidence type="ECO:0000256" key="4">
    <source>
        <dbReference type="ARBA" id="ARBA00023136"/>
    </source>
</evidence>
<sequence length="531" mass="59463">MEMNYDENTLRQLEDELHVQIVPGTEIMTDVGSHHFVKASDRVLVPQPSADPHDPLGMGPLSLAPMIPYLIKAFDSNLNDVIQFTGVAILVLGFSNFIWVPLSTSFGRRPVYLASLLICFGSAIWRARAQTYGSFMGACVLNGIAAGPAETIQPSVIADVMFLHERGTYQTLYFVFYIGSLTVGPIIAGPMAEYSGWRNFWWLNVGLIGATFILCLFGFPETKYHRLHPDEIHNMASEKTTESPGDKTKTTMIEGDTEKVTSPELTHLSHAATAQRDPWLGKGRPSKQQFKLFQPNAHPFKSILVDLWIPWKLFAFPIVEFASFVVSWSASSFLTLNLAQSQAFAAPPYNFRPLTIGFFNFAILVGVILGLITAGPLSDWISMKLTKRNNGIREPEMRLPTMIPYVAIMMIGNFVVAFGWQQGWDWKPIVIVGWACTGIQVAALPAIASTYAIDSYKPVAGSMFVSITVNKNVWGYGFSKFINTWIVKDGYVPPIMTNMCLVTLWCLCGIIFWIWGKRFRIWTRHSKVHHM</sequence>
<dbReference type="AlphaFoldDB" id="A0A8H3IX26"/>
<name>A0A8H3IX26_9LECA</name>
<evidence type="ECO:0000313" key="6">
    <source>
        <dbReference type="EMBL" id="CAF9930474.1"/>
    </source>
</evidence>
<comment type="subcellular location">
    <subcellularLocation>
        <location evidence="1">Membrane</location>
        <topology evidence="1">Multi-pass membrane protein</topology>
    </subcellularLocation>
</comment>
<feature type="transmembrane region" description="Helical" evidence="5">
    <location>
        <begin position="81"/>
        <end position="99"/>
    </location>
</feature>
<dbReference type="GO" id="GO:0005886">
    <property type="term" value="C:plasma membrane"/>
    <property type="evidence" value="ECO:0007669"/>
    <property type="project" value="TreeGrafter"/>
</dbReference>
<gene>
    <name evidence="6" type="ORF">IMSHALPRED_008187</name>
</gene>
<dbReference type="SUPFAM" id="SSF103473">
    <property type="entry name" value="MFS general substrate transporter"/>
    <property type="match status" value="1"/>
</dbReference>
<evidence type="ECO:0000256" key="5">
    <source>
        <dbReference type="SAM" id="Phobius"/>
    </source>
</evidence>
<feature type="transmembrane region" description="Helical" evidence="5">
    <location>
        <begin position="402"/>
        <end position="420"/>
    </location>
</feature>
<evidence type="ECO:0000313" key="7">
    <source>
        <dbReference type="Proteomes" id="UP000664534"/>
    </source>
</evidence>
<keyword evidence="3 5" id="KW-1133">Transmembrane helix</keyword>
<feature type="transmembrane region" description="Helical" evidence="5">
    <location>
        <begin position="491"/>
        <end position="515"/>
    </location>
</feature>
<keyword evidence="7" id="KW-1185">Reference proteome</keyword>
<feature type="transmembrane region" description="Helical" evidence="5">
    <location>
        <begin position="426"/>
        <end position="447"/>
    </location>
</feature>
<accession>A0A8H3IX26</accession>
<evidence type="ECO:0000256" key="2">
    <source>
        <dbReference type="ARBA" id="ARBA00022692"/>
    </source>
</evidence>
<feature type="transmembrane region" description="Helical" evidence="5">
    <location>
        <begin position="356"/>
        <end position="381"/>
    </location>
</feature>
<dbReference type="OrthoDB" id="5215911at2759"/>
<evidence type="ECO:0000256" key="1">
    <source>
        <dbReference type="ARBA" id="ARBA00004141"/>
    </source>
</evidence>
<dbReference type="PANTHER" id="PTHR23502:SF149">
    <property type="entry name" value="TRANSPORTER, PUTATIVE-RELATED"/>
    <property type="match status" value="1"/>
</dbReference>
<organism evidence="6 7">
    <name type="scientific">Imshaugia aleurites</name>
    <dbReference type="NCBI Taxonomy" id="172621"/>
    <lineage>
        <taxon>Eukaryota</taxon>
        <taxon>Fungi</taxon>
        <taxon>Dikarya</taxon>
        <taxon>Ascomycota</taxon>
        <taxon>Pezizomycotina</taxon>
        <taxon>Lecanoromycetes</taxon>
        <taxon>OSLEUM clade</taxon>
        <taxon>Lecanoromycetidae</taxon>
        <taxon>Lecanorales</taxon>
        <taxon>Lecanorineae</taxon>
        <taxon>Parmeliaceae</taxon>
        <taxon>Imshaugia</taxon>
    </lineage>
</organism>